<accession>A0A395UQN3</accession>
<feature type="transmembrane region" description="Helical" evidence="1">
    <location>
        <begin position="31"/>
        <end position="53"/>
    </location>
</feature>
<protein>
    <submittedName>
        <fullName evidence="2">Uncharacterized protein</fullName>
    </submittedName>
</protein>
<dbReference type="Proteomes" id="UP000266497">
    <property type="component" value="Unassembled WGS sequence"/>
</dbReference>
<keyword evidence="1" id="KW-1133">Transmembrane helix</keyword>
<keyword evidence="1" id="KW-0472">Membrane</keyword>
<proteinExistence type="predicted"/>
<comment type="caution">
    <text evidence="2">The sequence shown here is derived from an EMBL/GenBank/DDBJ whole genome shotgun (WGS) entry which is preliminary data.</text>
</comment>
<keyword evidence="1" id="KW-0812">Transmembrane</keyword>
<reference evidence="2 3" key="1">
    <citation type="submission" date="2018-08" db="EMBL/GenBank/DDBJ databases">
        <title>A genome reference for cultivated species of the human gut microbiota.</title>
        <authorList>
            <person name="Zou Y."/>
            <person name="Xue W."/>
            <person name="Luo G."/>
        </authorList>
    </citation>
    <scope>NUCLEOTIDE SEQUENCE [LARGE SCALE GENOMIC DNA]</scope>
    <source>
        <strain evidence="2 3">AF25-30LB</strain>
    </source>
</reference>
<dbReference type="EMBL" id="QRUD01000010">
    <property type="protein sequence ID" value="RGR42209.1"/>
    <property type="molecule type" value="Genomic_DNA"/>
</dbReference>
<organism evidence="2 3">
    <name type="scientific">Phocaeicola vulgatus</name>
    <name type="common">Bacteroides vulgatus</name>
    <dbReference type="NCBI Taxonomy" id="821"/>
    <lineage>
        <taxon>Bacteria</taxon>
        <taxon>Pseudomonadati</taxon>
        <taxon>Bacteroidota</taxon>
        <taxon>Bacteroidia</taxon>
        <taxon>Bacteroidales</taxon>
        <taxon>Bacteroidaceae</taxon>
        <taxon>Phocaeicola</taxon>
    </lineage>
</organism>
<dbReference type="AlphaFoldDB" id="A0A395UQN3"/>
<evidence type="ECO:0000313" key="3">
    <source>
        <dbReference type="Proteomes" id="UP000266497"/>
    </source>
</evidence>
<evidence type="ECO:0000256" key="1">
    <source>
        <dbReference type="SAM" id="Phobius"/>
    </source>
</evidence>
<name>A0A395UQN3_PHOVU</name>
<gene>
    <name evidence="2" type="ORF">DWY53_04675</name>
</gene>
<evidence type="ECO:0000313" key="2">
    <source>
        <dbReference type="EMBL" id="RGR42209.1"/>
    </source>
</evidence>
<sequence length="72" mass="8505">MNPALLYWQGVHIRIKQRHKDVTGNIHLLPFYWITRILISFMVAVEMPISFVYTTRLAVQFQQVSVARYAKV</sequence>